<evidence type="ECO:0000313" key="2">
    <source>
        <dbReference type="Proteomes" id="UP000612362"/>
    </source>
</evidence>
<organism evidence="1 2">
    <name type="scientific">Ktedonospora formicarum</name>
    <dbReference type="NCBI Taxonomy" id="2778364"/>
    <lineage>
        <taxon>Bacteria</taxon>
        <taxon>Bacillati</taxon>
        <taxon>Chloroflexota</taxon>
        <taxon>Ktedonobacteria</taxon>
        <taxon>Ktedonobacterales</taxon>
        <taxon>Ktedonobacteraceae</taxon>
        <taxon>Ktedonospora</taxon>
    </lineage>
</organism>
<accession>A0A8J3HZR6</accession>
<dbReference type="AlphaFoldDB" id="A0A8J3HZR6"/>
<name>A0A8J3HZR6_9CHLR</name>
<gene>
    <name evidence="1" type="ORF">KSX_54150</name>
</gene>
<sequence length="167" mass="19765">MNFQEEDKFHEMRKQAGILPSFSFLGSDQVLRYRKIVEALAQRDHYIEVLEAVLDVLGKHLRGNLEQFRDTLPAVFEGAEIADFESRRYYVRVLKALLTSVEDRIPEETRFPDFETLSDDIYLLPLNMPEGREQCTLLDRISKQFDARDSHIRLLQRMVKEKVRKEF</sequence>
<evidence type="ECO:0000313" key="1">
    <source>
        <dbReference type="EMBL" id="GHO47252.1"/>
    </source>
</evidence>
<dbReference type="RefSeq" id="WP_220196578.1">
    <property type="nucleotide sequence ID" value="NZ_BNJF01000003.1"/>
</dbReference>
<dbReference type="EMBL" id="BNJF01000003">
    <property type="protein sequence ID" value="GHO47252.1"/>
    <property type="molecule type" value="Genomic_DNA"/>
</dbReference>
<dbReference type="Proteomes" id="UP000612362">
    <property type="component" value="Unassembled WGS sequence"/>
</dbReference>
<comment type="caution">
    <text evidence="1">The sequence shown here is derived from an EMBL/GenBank/DDBJ whole genome shotgun (WGS) entry which is preliminary data.</text>
</comment>
<protein>
    <submittedName>
        <fullName evidence="1">Uncharacterized protein</fullName>
    </submittedName>
</protein>
<reference evidence="1" key="1">
    <citation type="submission" date="2020-10" db="EMBL/GenBank/DDBJ databases">
        <title>Taxonomic study of unclassified bacteria belonging to the class Ktedonobacteria.</title>
        <authorList>
            <person name="Yabe S."/>
            <person name="Wang C.M."/>
            <person name="Zheng Y."/>
            <person name="Sakai Y."/>
            <person name="Cavaletti L."/>
            <person name="Monciardini P."/>
            <person name="Donadio S."/>
        </authorList>
    </citation>
    <scope>NUCLEOTIDE SEQUENCE</scope>
    <source>
        <strain evidence="1">SOSP1-1</strain>
    </source>
</reference>
<proteinExistence type="predicted"/>
<keyword evidence="2" id="KW-1185">Reference proteome</keyword>